<protein>
    <submittedName>
        <fullName evidence="2">Uncharacterized protein</fullName>
    </submittedName>
</protein>
<keyword evidence="3" id="KW-1185">Reference proteome</keyword>
<gene>
    <name evidence="2" type="ORF">OIU77_028628</name>
</gene>
<feature type="region of interest" description="Disordered" evidence="1">
    <location>
        <begin position="39"/>
        <end position="61"/>
    </location>
</feature>
<organism evidence="2 3">
    <name type="scientific">Salix suchowensis</name>
    <dbReference type="NCBI Taxonomy" id="1278906"/>
    <lineage>
        <taxon>Eukaryota</taxon>
        <taxon>Viridiplantae</taxon>
        <taxon>Streptophyta</taxon>
        <taxon>Embryophyta</taxon>
        <taxon>Tracheophyta</taxon>
        <taxon>Spermatophyta</taxon>
        <taxon>Magnoliopsida</taxon>
        <taxon>eudicotyledons</taxon>
        <taxon>Gunneridae</taxon>
        <taxon>Pentapetalae</taxon>
        <taxon>rosids</taxon>
        <taxon>fabids</taxon>
        <taxon>Malpighiales</taxon>
        <taxon>Salicaceae</taxon>
        <taxon>Saliceae</taxon>
        <taxon>Salix</taxon>
    </lineage>
</organism>
<dbReference type="Proteomes" id="UP001141253">
    <property type="component" value="Chromosome 9"/>
</dbReference>
<sequence length="106" mass="12097">MEIIDVMDELEGNLGIEDDERLSSDSMNGLLGWDFKDLEEHPTAEDEEGSEMFNRKASPRATHKYPTPLFLNPEAISSICLLEIEKKLPNDTYNTEPGAWESSHWK</sequence>
<dbReference type="EMBL" id="JAPFFI010000008">
    <property type="protein sequence ID" value="KAJ6385481.1"/>
    <property type="molecule type" value="Genomic_DNA"/>
</dbReference>
<name>A0ABQ9BKM7_9ROSI</name>
<evidence type="ECO:0000313" key="3">
    <source>
        <dbReference type="Proteomes" id="UP001141253"/>
    </source>
</evidence>
<accession>A0ABQ9BKM7</accession>
<reference evidence="2" key="2">
    <citation type="journal article" date="2023" name="Int. J. Mol. Sci.">
        <title>De Novo Assembly and Annotation of 11 Diverse Shrub Willow (Salix) Genomes Reveals Novel Gene Organization in Sex-Linked Regions.</title>
        <authorList>
            <person name="Hyden B."/>
            <person name="Feng K."/>
            <person name="Yates T.B."/>
            <person name="Jawdy S."/>
            <person name="Cereghino C."/>
            <person name="Smart L.B."/>
            <person name="Muchero W."/>
        </authorList>
    </citation>
    <scope>NUCLEOTIDE SEQUENCE</scope>
    <source>
        <tissue evidence="2">Shoot tip</tissue>
    </source>
</reference>
<comment type="caution">
    <text evidence="2">The sequence shown here is derived from an EMBL/GenBank/DDBJ whole genome shotgun (WGS) entry which is preliminary data.</text>
</comment>
<reference evidence="2" key="1">
    <citation type="submission" date="2022-10" db="EMBL/GenBank/DDBJ databases">
        <authorList>
            <person name="Hyden B.L."/>
            <person name="Feng K."/>
            <person name="Yates T."/>
            <person name="Jawdy S."/>
            <person name="Smart L.B."/>
            <person name="Muchero W."/>
        </authorList>
    </citation>
    <scope>NUCLEOTIDE SEQUENCE</scope>
    <source>
        <tissue evidence="2">Shoot tip</tissue>
    </source>
</reference>
<evidence type="ECO:0000313" key="2">
    <source>
        <dbReference type="EMBL" id="KAJ6385481.1"/>
    </source>
</evidence>
<evidence type="ECO:0000256" key="1">
    <source>
        <dbReference type="SAM" id="MobiDB-lite"/>
    </source>
</evidence>
<proteinExistence type="predicted"/>